<dbReference type="Pfam" id="PF00899">
    <property type="entry name" value="ThiF"/>
    <property type="match status" value="1"/>
</dbReference>
<dbReference type="AlphaFoldDB" id="A0AAJ1I9M2"/>
<dbReference type="GO" id="GO:0008641">
    <property type="term" value="F:ubiquitin-like modifier activating enzyme activity"/>
    <property type="evidence" value="ECO:0007669"/>
    <property type="project" value="InterPro"/>
</dbReference>
<evidence type="ECO:0000313" key="2">
    <source>
        <dbReference type="EMBL" id="MDC7225235.1"/>
    </source>
</evidence>
<evidence type="ECO:0000313" key="3">
    <source>
        <dbReference type="Proteomes" id="UP001221217"/>
    </source>
</evidence>
<evidence type="ECO:0000259" key="1">
    <source>
        <dbReference type="Pfam" id="PF00899"/>
    </source>
</evidence>
<dbReference type="Gene3D" id="3.40.50.720">
    <property type="entry name" value="NAD(P)-binding Rossmann-like Domain"/>
    <property type="match status" value="1"/>
</dbReference>
<dbReference type="InterPro" id="IPR035985">
    <property type="entry name" value="Ubiquitin-activating_enz"/>
</dbReference>
<accession>A0AAJ1I9M2</accession>
<sequence length="242" mass="26146">MERFSRTEKLIGQAKLEILQESSVTLVGAGAVGSFAAEALVRSGIGSITIVDFDVISLSNINRQLYALESTLGRPKTKVAAERLLDINPSCKVKPLNIQAVEETIPEILADEPDILIDAIDTVNPKLELLSYAVNNGIPVISSMGAARRFDPTSVKTGDLFKTAHCPLARLMRKYLRRRGIKSGIMCVYSDETPHGPKKGEIDNDLTGANHSTKILGSLPTVTGIFGLMLADAAIKFLIEKT</sequence>
<protein>
    <submittedName>
        <fullName evidence="2">tRNA threonylcarbamoyladenosine dehydratase</fullName>
    </submittedName>
</protein>
<dbReference type="PANTHER" id="PTHR43267:SF1">
    <property type="entry name" value="TRNA THREONYLCARBAMOYLADENOSINE DEHYDRATASE"/>
    <property type="match status" value="1"/>
</dbReference>
<dbReference type="EMBL" id="JAQQAL010000004">
    <property type="protein sequence ID" value="MDC7225235.1"/>
    <property type="molecule type" value="Genomic_DNA"/>
</dbReference>
<dbReference type="CDD" id="cd00755">
    <property type="entry name" value="YgdL_like"/>
    <property type="match status" value="1"/>
</dbReference>
<dbReference type="SUPFAM" id="SSF69572">
    <property type="entry name" value="Activating enzymes of the ubiquitin-like proteins"/>
    <property type="match status" value="1"/>
</dbReference>
<name>A0AAJ1I9M2_9SPIO</name>
<dbReference type="Proteomes" id="UP001221217">
    <property type="component" value="Unassembled WGS sequence"/>
</dbReference>
<dbReference type="InterPro" id="IPR000594">
    <property type="entry name" value="ThiF_NAD_FAD-bd"/>
</dbReference>
<comment type="caution">
    <text evidence="2">The sequence shown here is derived from an EMBL/GenBank/DDBJ whole genome shotgun (WGS) entry which is preliminary data.</text>
</comment>
<dbReference type="GO" id="GO:0061504">
    <property type="term" value="P:cyclic threonylcarbamoyladenosine biosynthetic process"/>
    <property type="evidence" value="ECO:0007669"/>
    <property type="project" value="TreeGrafter"/>
</dbReference>
<dbReference type="PANTHER" id="PTHR43267">
    <property type="entry name" value="TRNA THREONYLCARBAMOYLADENOSINE DEHYDRATASE"/>
    <property type="match status" value="1"/>
</dbReference>
<proteinExistence type="predicted"/>
<dbReference type="InterPro" id="IPR045886">
    <property type="entry name" value="ThiF/MoeB/HesA"/>
</dbReference>
<dbReference type="GO" id="GO:0061503">
    <property type="term" value="F:tRNA threonylcarbamoyladenosine dehydratase"/>
    <property type="evidence" value="ECO:0007669"/>
    <property type="project" value="TreeGrafter"/>
</dbReference>
<gene>
    <name evidence="2" type="ORF">PQJ61_00565</name>
</gene>
<organism evidence="2 3">
    <name type="scientific">Candidatus Thalassospirochaeta sargassi</name>
    <dbReference type="NCBI Taxonomy" id="3119039"/>
    <lineage>
        <taxon>Bacteria</taxon>
        <taxon>Pseudomonadati</taxon>
        <taxon>Spirochaetota</taxon>
        <taxon>Spirochaetia</taxon>
        <taxon>Spirochaetales</taxon>
        <taxon>Spirochaetaceae</taxon>
        <taxon>Candidatus Thalassospirochaeta</taxon>
    </lineage>
</organism>
<feature type="domain" description="THIF-type NAD/FAD binding fold" evidence="1">
    <location>
        <begin position="9"/>
        <end position="241"/>
    </location>
</feature>
<reference evidence="2 3" key="1">
    <citation type="submission" date="2022-12" db="EMBL/GenBank/DDBJ databases">
        <title>Metagenome assembled genome from gulf of manar.</title>
        <authorList>
            <person name="Kohli P."/>
            <person name="Pk S."/>
            <person name="Venkata Ramana C."/>
            <person name="Sasikala C."/>
        </authorList>
    </citation>
    <scope>NUCLEOTIDE SEQUENCE [LARGE SCALE GENOMIC DNA]</scope>
    <source>
        <strain evidence="2">JB008</strain>
    </source>
</reference>